<evidence type="ECO:0000313" key="6">
    <source>
        <dbReference type="EMBL" id="RAJ01998.1"/>
    </source>
</evidence>
<evidence type="ECO:0000256" key="3">
    <source>
        <dbReference type="ARBA" id="ARBA00023125"/>
    </source>
</evidence>
<dbReference type="InterPro" id="IPR050389">
    <property type="entry name" value="LysR-type_TF"/>
</dbReference>
<sequence>MHRMNLRGVDLNLLVVLKALLEERNTTKAAERLAMSQPAVSRALARLRLLYDDPLLIRTPLGMEPTARAQALLLPLREILHDIEQTFSQPEQHDPSHFEGVLRIGAHTYVEYVMMPSLLGRLQQQAPNLRIHMVPLNADYEDQLDEGVVSMVISKQDEVPGRFRRIPLFEDKLICAAHSSHPFQGQVLCIESFAKAQHLLVAPRGSEGGIVDDLLAAHGMTRHTPLIVQSFLAAPFILPYAPLLLTSPARVLRPLMPLLDLVEYETRFTLPTFEVSLIRHRRDDNHAMLNWFESELHLWCQSLCEL</sequence>
<dbReference type="InterPro" id="IPR036388">
    <property type="entry name" value="WH-like_DNA-bd_sf"/>
</dbReference>
<dbReference type="Pfam" id="PF03466">
    <property type="entry name" value="LysR_substrate"/>
    <property type="match status" value="1"/>
</dbReference>
<dbReference type="AlphaFoldDB" id="A0AAX1PFY3"/>
<evidence type="ECO:0000256" key="1">
    <source>
        <dbReference type="ARBA" id="ARBA00009437"/>
    </source>
</evidence>
<accession>A0AAX1PFY3</accession>
<dbReference type="SUPFAM" id="SSF53850">
    <property type="entry name" value="Periplasmic binding protein-like II"/>
    <property type="match status" value="1"/>
</dbReference>
<dbReference type="Pfam" id="PF00126">
    <property type="entry name" value="HTH_1"/>
    <property type="match status" value="1"/>
</dbReference>
<reference evidence="6 7" key="1">
    <citation type="submission" date="2018-06" db="EMBL/GenBank/DDBJ databases">
        <title>Freshwater and sediment microbial communities from various areas in North America, analyzing microbe dynamics in response to fracking.</title>
        <authorList>
            <person name="Lamendella R."/>
        </authorList>
    </citation>
    <scope>NUCLEOTIDE SEQUENCE [LARGE SCALE GENOMIC DNA]</scope>
    <source>
        <strain evidence="6 7">17</strain>
    </source>
</reference>
<dbReference type="GO" id="GO:0003700">
    <property type="term" value="F:DNA-binding transcription factor activity"/>
    <property type="evidence" value="ECO:0007669"/>
    <property type="project" value="InterPro"/>
</dbReference>
<dbReference type="GO" id="GO:0003677">
    <property type="term" value="F:DNA binding"/>
    <property type="evidence" value="ECO:0007669"/>
    <property type="project" value="UniProtKB-KW"/>
</dbReference>
<dbReference type="InterPro" id="IPR000847">
    <property type="entry name" value="LysR_HTH_N"/>
</dbReference>
<comment type="caution">
    <text evidence="6">The sequence shown here is derived from an EMBL/GenBank/DDBJ whole genome shotgun (WGS) entry which is preliminary data.</text>
</comment>
<name>A0AAX1PFY3_AERSA</name>
<dbReference type="Proteomes" id="UP000249422">
    <property type="component" value="Unassembled WGS sequence"/>
</dbReference>
<evidence type="ECO:0000256" key="4">
    <source>
        <dbReference type="ARBA" id="ARBA00023163"/>
    </source>
</evidence>
<comment type="similarity">
    <text evidence="1">Belongs to the LysR transcriptional regulatory family.</text>
</comment>
<keyword evidence="2" id="KW-0805">Transcription regulation</keyword>
<dbReference type="InterPro" id="IPR037402">
    <property type="entry name" value="YidZ_PBP2"/>
</dbReference>
<gene>
    <name evidence="6" type="ORF">DEU50_11451</name>
</gene>
<evidence type="ECO:0000313" key="7">
    <source>
        <dbReference type="Proteomes" id="UP000249422"/>
    </source>
</evidence>
<evidence type="ECO:0000256" key="2">
    <source>
        <dbReference type="ARBA" id="ARBA00023015"/>
    </source>
</evidence>
<evidence type="ECO:0000259" key="5">
    <source>
        <dbReference type="PROSITE" id="PS50931"/>
    </source>
</evidence>
<dbReference type="Gene3D" id="3.40.190.10">
    <property type="entry name" value="Periplasmic binding protein-like II"/>
    <property type="match status" value="2"/>
</dbReference>
<dbReference type="PROSITE" id="PS50931">
    <property type="entry name" value="HTH_LYSR"/>
    <property type="match status" value="1"/>
</dbReference>
<dbReference type="EMBL" id="QLLM01000014">
    <property type="protein sequence ID" value="RAJ01998.1"/>
    <property type="molecule type" value="Genomic_DNA"/>
</dbReference>
<dbReference type="PANTHER" id="PTHR30118">
    <property type="entry name" value="HTH-TYPE TRANSCRIPTIONAL REGULATOR LEUO-RELATED"/>
    <property type="match status" value="1"/>
</dbReference>
<dbReference type="InterPro" id="IPR005119">
    <property type="entry name" value="LysR_subst-bd"/>
</dbReference>
<proteinExistence type="inferred from homology"/>
<dbReference type="CDD" id="cd08417">
    <property type="entry name" value="PBP2_Nitroaromatics_like"/>
    <property type="match status" value="1"/>
</dbReference>
<dbReference type="InterPro" id="IPR036390">
    <property type="entry name" value="WH_DNA-bd_sf"/>
</dbReference>
<dbReference type="Gene3D" id="1.10.10.10">
    <property type="entry name" value="Winged helix-like DNA-binding domain superfamily/Winged helix DNA-binding domain"/>
    <property type="match status" value="1"/>
</dbReference>
<protein>
    <submittedName>
        <fullName evidence="6">LysR family transcriptional regulator</fullName>
    </submittedName>
</protein>
<keyword evidence="4" id="KW-0804">Transcription</keyword>
<dbReference type="SUPFAM" id="SSF46785">
    <property type="entry name" value="Winged helix' DNA-binding domain"/>
    <property type="match status" value="1"/>
</dbReference>
<organism evidence="6 7">
    <name type="scientific">Aeromonas salmonicida</name>
    <dbReference type="NCBI Taxonomy" id="645"/>
    <lineage>
        <taxon>Bacteria</taxon>
        <taxon>Pseudomonadati</taxon>
        <taxon>Pseudomonadota</taxon>
        <taxon>Gammaproteobacteria</taxon>
        <taxon>Aeromonadales</taxon>
        <taxon>Aeromonadaceae</taxon>
        <taxon>Aeromonas</taxon>
    </lineage>
</organism>
<feature type="domain" description="HTH lysR-type" evidence="5">
    <location>
        <begin position="9"/>
        <end position="66"/>
    </location>
</feature>
<dbReference type="PANTHER" id="PTHR30118:SF15">
    <property type="entry name" value="TRANSCRIPTIONAL REGULATORY PROTEIN"/>
    <property type="match status" value="1"/>
</dbReference>
<keyword evidence="3" id="KW-0238">DNA-binding</keyword>